<name>A0A9N9NJ40_FUNMO</name>
<evidence type="ECO:0000313" key="2">
    <source>
        <dbReference type="EMBL" id="CAG8734827.1"/>
    </source>
</evidence>
<dbReference type="AlphaFoldDB" id="A0A9N9NJ40"/>
<gene>
    <name evidence="2" type="ORF">FMOSSE_LOCUS15835</name>
</gene>
<feature type="non-terminal residue" evidence="2">
    <location>
        <position position="1"/>
    </location>
</feature>
<keyword evidence="3" id="KW-1185">Reference proteome</keyword>
<dbReference type="Proteomes" id="UP000789375">
    <property type="component" value="Unassembled WGS sequence"/>
</dbReference>
<sequence length="142" mass="16509">MTQWDGTENLMEPSILLEYIVNLQIFNFRVVSWIAKKIRNINSETKTIKGRTFAELVISKIPQKKDEYDKSDEIDDFFNNSTSISEEDDNSFTSEDYGDPDYIQSDIKGQNPQPLLISSQLENFLKSYKKMNVAHKWVLSSE</sequence>
<evidence type="ECO:0000313" key="3">
    <source>
        <dbReference type="Proteomes" id="UP000789375"/>
    </source>
</evidence>
<organism evidence="2 3">
    <name type="scientific">Funneliformis mosseae</name>
    <name type="common">Endomycorrhizal fungus</name>
    <name type="synonym">Glomus mosseae</name>
    <dbReference type="NCBI Taxonomy" id="27381"/>
    <lineage>
        <taxon>Eukaryota</taxon>
        <taxon>Fungi</taxon>
        <taxon>Fungi incertae sedis</taxon>
        <taxon>Mucoromycota</taxon>
        <taxon>Glomeromycotina</taxon>
        <taxon>Glomeromycetes</taxon>
        <taxon>Glomerales</taxon>
        <taxon>Glomeraceae</taxon>
        <taxon>Funneliformis</taxon>
    </lineage>
</organism>
<proteinExistence type="predicted"/>
<accession>A0A9N9NJ40</accession>
<protein>
    <submittedName>
        <fullName evidence="2">15972_t:CDS:1</fullName>
    </submittedName>
</protein>
<dbReference type="EMBL" id="CAJVPP010018209">
    <property type="protein sequence ID" value="CAG8734827.1"/>
    <property type="molecule type" value="Genomic_DNA"/>
</dbReference>
<feature type="region of interest" description="Disordered" evidence="1">
    <location>
        <begin position="79"/>
        <end position="98"/>
    </location>
</feature>
<evidence type="ECO:0000256" key="1">
    <source>
        <dbReference type="SAM" id="MobiDB-lite"/>
    </source>
</evidence>
<reference evidence="2" key="1">
    <citation type="submission" date="2021-06" db="EMBL/GenBank/DDBJ databases">
        <authorList>
            <person name="Kallberg Y."/>
            <person name="Tangrot J."/>
            <person name="Rosling A."/>
        </authorList>
    </citation>
    <scope>NUCLEOTIDE SEQUENCE</scope>
    <source>
        <strain evidence="2">87-6 pot B 2015</strain>
    </source>
</reference>
<comment type="caution">
    <text evidence="2">The sequence shown here is derived from an EMBL/GenBank/DDBJ whole genome shotgun (WGS) entry which is preliminary data.</text>
</comment>